<gene>
    <name evidence="2" type="ORF">KCTCHS21_61750</name>
</gene>
<feature type="transmembrane region" description="Helical" evidence="1">
    <location>
        <begin position="12"/>
        <end position="41"/>
    </location>
</feature>
<dbReference type="PANTHER" id="PTHR41324:SF1">
    <property type="entry name" value="DUF2232 DOMAIN-CONTAINING PROTEIN"/>
    <property type="match status" value="1"/>
</dbReference>
<dbReference type="KEGG" id="cohn:KCTCHS21_61750"/>
<protein>
    <recommendedName>
        <fullName evidence="4">DUF2232 domain-containing protein</fullName>
    </recommendedName>
</protein>
<dbReference type="Proteomes" id="UP000289856">
    <property type="component" value="Chromosome"/>
</dbReference>
<keyword evidence="1" id="KW-1133">Transmembrane helix</keyword>
<keyword evidence="3" id="KW-1185">Reference proteome</keyword>
<dbReference type="PANTHER" id="PTHR41324">
    <property type="entry name" value="MEMBRANE PROTEIN-RELATED"/>
    <property type="match status" value="1"/>
</dbReference>
<evidence type="ECO:0008006" key="4">
    <source>
        <dbReference type="Google" id="ProtNLM"/>
    </source>
</evidence>
<feature type="transmembrane region" description="Helical" evidence="1">
    <location>
        <begin position="232"/>
        <end position="259"/>
    </location>
</feature>
<evidence type="ECO:0000313" key="2">
    <source>
        <dbReference type="EMBL" id="BBI36776.1"/>
    </source>
</evidence>
<evidence type="ECO:0000256" key="1">
    <source>
        <dbReference type="SAM" id="Phobius"/>
    </source>
</evidence>
<dbReference type="EMBL" id="AP019400">
    <property type="protein sequence ID" value="BBI36776.1"/>
    <property type="molecule type" value="Genomic_DNA"/>
</dbReference>
<feature type="transmembrane region" description="Helical" evidence="1">
    <location>
        <begin position="48"/>
        <end position="64"/>
    </location>
</feature>
<keyword evidence="1" id="KW-0472">Membrane</keyword>
<dbReference type="AlphaFoldDB" id="A0A3T1DF31"/>
<organism evidence="2 3">
    <name type="scientific">Cohnella abietis</name>
    <dbReference type="NCBI Taxonomy" id="2507935"/>
    <lineage>
        <taxon>Bacteria</taxon>
        <taxon>Bacillati</taxon>
        <taxon>Bacillota</taxon>
        <taxon>Bacilli</taxon>
        <taxon>Bacillales</taxon>
        <taxon>Paenibacillaceae</taxon>
        <taxon>Cohnella</taxon>
    </lineage>
</organism>
<dbReference type="Pfam" id="PF09991">
    <property type="entry name" value="DUF2232"/>
    <property type="match status" value="1"/>
</dbReference>
<feature type="transmembrane region" description="Helical" evidence="1">
    <location>
        <begin position="271"/>
        <end position="293"/>
    </location>
</feature>
<dbReference type="InterPro" id="IPR018710">
    <property type="entry name" value="DUF2232"/>
</dbReference>
<evidence type="ECO:0000313" key="3">
    <source>
        <dbReference type="Proteomes" id="UP000289856"/>
    </source>
</evidence>
<dbReference type="OrthoDB" id="2987886at2"/>
<reference evidence="2 3" key="1">
    <citation type="submission" date="2019-01" db="EMBL/GenBank/DDBJ databases">
        <title>Complete genome sequence of Cohnella hallensis HS21 isolated from Korean fir (Abies koreana) rhizospheric soil.</title>
        <authorList>
            <person name="Jiang L."/>
            <person name="Kang S.W."/>
            <person name="Kim S."/>
            <person name="Jung J."/>
            <person name="Kim C.Y."/>
            <person name="Kim D.H."/>
            <person name="Kim S.W."/>
            <person name="Lee J."/>
        </authorList>
    </citation>
    <scope>NUCLEOTIDE SEQUENCE [LARGE SCALE GENOMIC DNA]</scope>
    <source>
        <strain evidence="2 3">HS21</strain>
    </source>
</reference>
<feature type="transmembrane region" description="Helical" evidence="1">
    <location>
        <begin position="210"/>
        <end position="226"/>
    </location>
</feature>
<proteinExistence type="predicted"/>
<accession>A0A3T1DF31</accession>
<feature type="transmembrane region" description="Helical" evidence="1">
    <location>
        <begin position="168"/>
        <end position="189"/>
    </location>
</feature>
<feature type="transmembrane region" description="Helical" evidence="1">
    <location>
        <begin position="101"/>
        <end position="121"/>
    </location>
</feature>
<keyword evidence="1" id="KW-0812">Transmembrane</keyword>
<sequence length="301" mass="33275">MNMSLKSLAWSVAALLLIVTFASPLMLLTIFLVMTPFVVLFNLLQPKFMIVHLVLIGIIAYFLAGGYGQGVLSIAFFFLIPSLAMGYIYKRGGKARTAISTGSVVVLAQLLIVLLIFTVQFDIDLKAEFSSYLAESLKQIETGGVLQAGWAVDTAKTFSDLIMTALPMLLLLIAFLLAVITHGLSRLAFRTVGLEAPSLPKASTWRAPRSLVMYYLIAMIASFAMSEDASGYWSIAITNLVPILRFVFTVQAIGFFFFLAETKKWPRVVPLLFCIPLMLFPPAYIIGLLDIAFPMRKFFVK</sequence>
<name>A0A3T1DF31_9BACL</name>